<protein>
    <recommendedName>
        <fullName evidence="1">Sdz-33 F-box domain-containing protein</fullName>
    </recommendedName>
</protein>
<evidence type="ECO:0000313" key="2">
    <source>
        <dbReference type="EMBL" id="PIC53276.1"/>
    </source>
</evidence>
<comment type="caution">
    <text evidence="2">The sequence shown here is derived from an EMBL/GenBank/DDBJ whole genome shotgun (WGS) entry which is preliminary data.</text>
</comment>
<sequence length="294" mass="33940">MRILNPIELYQLSKCSKRSYKLVPLAGTKNYSLRATFSMDKLLINEKFSFITLPSLTSLLMNPDQQQTRFTWIDNNCNLDRQTRLKNLLLSLLDIFKCGIYHLETEQDHTAIQLEELFSGLQGTTIHTAVIRGADISASTLERIFGSVKYLELSLELPICDFKSFETFPSLVYIAYDNGKTRNQCTSFKSCQYLMIHNSHIDNKELNRFLESWKNGNFPRLEVAVFQSENLKKHEEIAGFSDWPRNTTGGVSKEKRTFNWTHQVQGGEEIVRNDGIKATIQLDTCFIFLVWLDL</sequence>
<dbReference type="InterPro" id="IPR012885">
    <property type="entry name" value="F-box_Sdz-33"/>
</dbReference>
<dbReference type="AlphaFoldDB" id="A0A2G5VNW6"/>
<keyword evidence="3" id="KW-1185">Reference proteome</keyword>
<dbReference type="Pfam" id="PF07735">
    <property type="entry name" value="FBA_2"/>
    <property type="match status" value="1"/>
</dbReference>
<evidence type="ECO:0000259" key="1">
    <source>
        <dbReference type="Pfam" id="PF07735"/>
    </source>
</evidence>
<feature type="domain" description="Sdz-33 F-box" evidence="1">
    <location>
        <begin position="191"/>
        <end position="222"/>
    </location>
</feature>
<evidence type="ECO:0000313" key="3">
    <source>
        <dbReference type="Proteomes" id="UP000230233"/>
    </source>
</evidence>
<dbReference type="EMBL" id="PDUG01000001">
    <property type="protein sequence ID" value="PIC53276.1"/>
    <property type="molecule type" value="Genomic_DNA"/>
</dbReference>
<proteinExistence type="predicted"/>
<gene>
    <name evidence="2" type="primary">Cnig_chr_I.g3050</name>
    <name evidence="2" type="ORF">B9Z55_003050</name>
</gene>
<reference evidence="3" key="1">
    <citation type="submission" date="2017-10" db="EMBL/GenBank/DDBJ databases">
        <title>Rapid genome shrinkage in a self-fertile nematode reveals novel sperm competition proteins.</title>
        <authorList>
            <person name="Yin D."/>
            <person name="Schwarz E.M."/>
            <person name="Thomas C.G."/>
            <person name="Felde R.L."/>
            <person name="Korf I.F."/>
            <person name="Cutter A.D."/>
            <person name="Schartner C.M."/>
            <person name="Ralston E.J."/>
            <person name="Meyer B.J."/>
            <person name="Haag E.S."/>
        </authorList>
    </citation>
    <scope>NUCLEOTIDE SEQUENCE [LARGE SCALE GENOMIC DNA]</scope>
    <source>
        <strain evidence="3">JU1422</strain>
    </source>
</reference>
<organism evidence="2 3">
    <name type="scientific">Caenorhabditis nigoni</name>
    <dbReference type="NCBI Taxonomy" id="1611254"/>
    <lineage>
        <taxon>Eukaryota</taxon>
        <taxon>Metazoa</taxon>
        <taxon>Ecdysozoa</taxon>
        <taxon>Nematoda</taxon>
        <taxon>Chromadorea</taxon>
        <taxon>Rhabditida</taxon>
        <taxon>Rhabditina</taxon>
        <taxon>Rhabditomorpha</taxon>
        <taxon>Rhabditoidea</taxon>
        <taxon>Rhabditidae</taxon>
        <taxon>Peloderinae</taxon>
        <taxon>Caenorhabditis</taxon>
    </lineage>
</organism>
<dbReference type="PANTHER" id="PTHR21503">
    <property type="entry name" value="F-BOX-CONTAINING HYPOTHETICAL PROTEIN C.ELEGANS"/>
    <property type="match status" value="1"/>
</dbReference>
<dbReference type="Proteomes" id="UP000230233">
    <property type="component" value="Chromosome I"/>
</dbReference>
<name>A0A2G5VNW6_9PELO</name>
<accession>A0A2G5VNW6</accession>